<evidence type="ECO:0000256" key="3">
    <source>
        <dbReference type="ARBA" id="ARBA00022989"/>
    </source>
</evidence>
<feature type="transmembrane region" description="Helical" evidence="5">
    <location>
        <begin position="43"/>
        <end position="61"/>
    </location>
</feature>
<dbReference type="Pfam" id="PF00083">
    <property type="entry name" value="Sugar_tr"/>
    <property type="match status" value="1"/>
</dbReference>
<dbReference type="Proteomes" id="UP000237347">
    <property type="component" value="Unassembled WGS sequence"/>
</dbReference>
<feature type="transmembrane region" description="Helical" evidence="5">
    <location>
        <begin position="21"/>
        <end position="37"/>
    </location>
</feature>
<dbReference type="PROSITE" id="PS50850">
    <property type="entry name" value="MFS"/>
    <property type="match status" value="1"/>
</dbReference>
<feature type="transmembrane region" description="Helical" evidence="5">
    <location>
        <begin position="170"/>
        <end position="188"/>
    </location>
</feature>
<dbReference type="InterPro" id="IPR020846">
    <property type="entry name" value="MFS_dom"/>
</dbReference>
<feature type="transmembrane region" description="Helical" evidence="5">
    <location>
        <begin position="107"/>
        <end position="125"/>
    </location>
</feature>
<sequence>MASKVLSALDSARTQLYHFRAIIIVGMGLFYDAYSYGVLFPDAYHLFCIPLILILNGRVYYEKEAELNKYVIPPVVVFTMVVIAFVGTAIGQRVLGWLGDLIGRRRVYRFRLIIVVLSSIACGLSKCSSRNSVLVSLGLYRFVLGVGIGVDYPFSANESGTFIAALFSKQFLEILGLLAVTMEVCAIFDRAFHRVDPTPKETDIAWIDVDSDAYCNSGCASILHDSESCKVYK</sequence>
<evidence type="ECO:0000256" key="1">
    <source>
        <dbReference type="ARBA" id="ARBA00004141"/>
    </source>
</evidence>
<feature type="domain" description="Major facilitator superfamily (MFS) profile" evidence="6">
    <location>
        <begin position="21"/>
        <end position="233"/>
    </location>
</feature>
<dbReference type="AlphaFoldDB" id="A0AAW0LRU5"/>
<accession>A0AAW0LRU5</accession>
<evidence type="ECO:0000256" key="2">
    <source>
        <dbReference type="ARBA" id="ARBA00022692"/>
    </source>
</evidence>
<dbReference type="Gramene" id="rna-CFP56_55688">
    <property type="protein sequence ID" value="cds-POE52807.1"/>
    <property type="gene ID" value="gene-CFP56_55688"/>
</dbReference>
<dbReference type="Gene3D" id="1.20.1250.20">
    <property type="entry name" value="MFS general substrate transporter like domains"/>
    <property type="match status" value="1"/>
</dbReference>
<evidence type="ECO:0000256" key="4">
    <source>
        <dbReference type="ARBA" id="ARBA00023136"/>
    </source>
</evidence>
<comment type="caution">
    <text evidence="7">The sequence shown here is derived from an EMBL/GenBank/DDBJ whole genome shotgun (WGS) entry which is preliminary data.</text>
</comment>
<dbReference type="GO" id="GO:0016020">
    <property type="term" value="C:membrane"/>
    <property type="evidence" value="ECO:0007669"/>
    <property type="project" value="UniProtKB-SubCell"/>
</dbReference>
<keyword evidence="3 5" id="KW-1133">Transmembrane helix</keyword>
<keyword evidence="4 5" id="KW-0472">Membrane</keyword>
<comment type="subcellular location">
    <subcellularLocation>
        <location evidence="1">Membrane</location>
        <topology evidence="1">Multi-pass membrane protein</topology>
    </subcellularLocation>
</comment>
<protein>
    <submittedName>
        <fullName evidence="7">Inorganic phosphate transporter 1-8</fullName>
    </submittedName>
</protein>
<evidence type="ECO:0000313" key="8">
    <source>
        <dbReference type="Proteomes" id="UP000237347"/>
    </source>
</evidence>
<dbReference type="EMBL" id="PKMF04000058">
    <property type="protein sequence ID" value="KAK7854130.1"/>
    <property type="molecule type" value="Genomic_DNA"/>
</dbReference>
<gene>
    <name evidence="7" type="primary">PHT1-8_2</name>
    <name evidence="7" type="ORF">CFP56_033446</name>
</gene>
<keyword evidence="8" id="KW-1185">Reference proteome</keyword>
<feature type="transmembrane region" description="Helical" evidence="5">
    <location>
        <begin position="132"/>
        <end position="150"/>
    </location>
</feature>
<name>A0AAW0LRU5_QUESU</name>
<keyword evidence="2 5" id="KW-0812">Transmembrane</keyword>
<dbReference type="GO" id="GO:0022857">
    <property type="term" value="F:transmembrane transporter activity"/>
    <property type="evidence" value="ECO:0007669"/>
    <property type="project" value="InterPro"/>
</dbReference>
<reference evidence="7 8" key="1">
    <citation type="journal article" date="2018" name="Sci. Data">
        <title>The draft genome sequence of cork oak.</title>
        <authorList>
            <person name="Ramos A.M."/>
            <person name="Usie A."/>
            <person name="Barbosa P."/>
            <person name="Barros P.M."/>
            <person name="Capote T."/>
            <person name="Chaves I."/>
            <person name="Simoes F."/>
            <person name="Abreu I."/>
            <person name="Carrasquinho I."/>
            <person name="Faro C."/>
            <person name="Guimaraes J.B."/>
            <person name="Mendonca D."/>
            <person name="Nobrega F."/>
            <person name="Rodrigues L."/>
            <person name="Saibo N.J.M."/>
            <person name="Varela M.C."/>
            <person name="Egas C."/>
            <person name="Matos J."/>
            <person name="Miguel C.M."/>
            <person name="Oliveira M.M."/>
            <person name="Ricardo C.P."/>
            <person name="Goncalves S."/>
        </authorList>
    </citation>
    <scope>NUCLEOTIDE SEQUENCE [LARGE SCALE GENOMIC DNA]</scope>
    <source>
        <strain evidence="8">cv. HL8</strain>
    </source>
</reference>
<dbReference type="SUPFAM" id="SSF103473">
    <property type="entry name" value="MFS general substrate transporter"/>
    <property type="match status" value="1"/>
</dbReference>
<proteinExistence type="predicted"/>
<evidence type="ECO:0000313" key="7">
    <source>
        <dbReference type="EMBL" id="KAK7854130.1"/>
    </source>
</evidence>
<evidence type="ECO:0000259" key="6">
    <source>
        <dbReference type="PROSITE" id="PS50850"/>
    </source>
</evidence>
<dbReference type="InterPro" id="IPR005828">
    <property type="entry name" value="MFS_sugar_transport-like"/>
</dbReference>
<dbReference type="InterPro" id="IPR036259">
    <property type="entry name" value="MFS_trans_sf"/>
</dbReference>
<feature type="transmembrane region" description="Helical" evidence="5">
    <location>
        <begin position="70"/>
        <end position="95"/>
    </location>
</feature>
<organism evidence="7 8">
    <name type="scientific">Quercus suber</name>
    <name type="common">Cork oak</name>
    <dbReference type="NCBI Taxonomy" id="58331"/>
    <lineage>
        <taxon>Eukaryota</taxon>
        <taxon>Viridiplantae</taxon>
        <taxon>Streptophyta</taxon>
        <taxon>Embryophyta</taxon>
        <taxon>Tracheophyta</taxon>
        <taxon>Spermatophyta</taxon>
        <taxon>Magnoliopsida</taxon>
        <taxon>eudicotyledons</taxon>
        <taxon>Gunneridae</taxon>
        <taxon>Pentapetalae</taxon>
        <taxon>rosids</taxon>
        <taxon>fabids</taxon>
        <taxon>Fagales</taxon>
        <taxon>Fagaceae</taxon>
        <taxon>Quercus</taxon>
    </lineage>
</organism>
<evidence type="ECO:0000256" key="5">
    <source>
        <dbReference type="SAM" id="Phobius"/>
    </source>
</evidence>